<accession>A0ABD5JEF8</accession>
<dbReference type="EMBL" id="JAZBJQ010000017">
    <property type="protein sequence ID" value="MEE4586294.1"/>
    <property type="molecule type" value="Genomic_DNA"/>
</dbReference>
<evidence type="ECO:0000256" key="1">
    <source>
        <dbReference type="SAM" id="MobiDB-lite"/>
    </source>
</evidence>
<evidence type="ECO:0000313" key="3">
    <source>
        <dbReference type="Proteomes" id="UP001354649"/>
    </source>
</evidence>
<evidence type="ECO:0000313" key="2">
    <source>
        <dbReference type="EMBL" id="MEE4586294.1"/>
    </source>
</evidence>
<feature type="region of interest" description="Disordered" evidence="1">
    <location>
        <begin position="1"/>
        <end position="58"/>
    </location>
</feature>
<name>A0ABD5JEF8_9ACTN</name>
<proteinExistence type="predicted"/>
<dbReference type="Proteomes" id="UP001354649">
    <property type="component" value="Unassembled WGS sequence"/>
</dbReference>
<dbReference type="AlphaFoldDB" id="A0ABD5JEF8"/>
<dbReference type="RefSeq" id="WP_143670275.1">
    <property type="nucleotide sequence ID" value="NZ_JBEYSQ010000015.1"/>
</dbReference>
<gene>
    <name evidence="2" type="ORF">V2K49_24645</name>
</gene>
<protein>
    <submittedName>
        <fullName evidence="2">Uncharacterized protein</fullName>
    </submittedName>
</protein>
<reference evidence="2 3" key="1">
    <citation type="submission" date="2023-11" db="EMBL/GenBank/DDBJ databases">
        <title>30 novel species of actinomycetes from the DSMZ collection.</title>
        <authorList>
            <person name="Nouioui I."/>
        </authorList>
    </citation>
    <scope>NUCLEOTIDE SEQUENCE [LARGE SCALE GENOMIC DNA]</scope>
    <source>
        <strain evidence="2 3">DSM 41602</strain>
    </source>
</reference>
<comment type="caution">
    <text evidence="2">The sequence shown here is derived from an EMBL/GenBank/DDBJ whole genome shotgun (WGS) entry which is preliminary data.</text>
</comment>
<sequence>MAEARLGPGGTGDGRDESHPPVAADQHPANGGDHGTPSAPDHDTPSAPDRGRRHQRRLEVNVDEHVRFALLVSPKALRWAGAVCVTLGSAGWYTLTH</sequence>
<organism evidence="2 3">
    <name type="scientific">Streptomyces antimycoticus</name>
    <dbReference type="NCBI Taxonomy" id="68175"/>
    <lineage>
        <taxon>Bacteria</taxon>
        <taxon>Bacillati</taxon>
        <taxon>Actinomycetota</taxon>
        <taxon>Actinomycetes</taxon>
        <taxon>Kitasatosporales</taxon>
        <taxon>Streptomycetaceae</taxon>
        <taxon>Streptomyces</taxon>
        <taxon>Streptomyces violaceusniger group</taxon>
    </lineage>
</organism>